<dbReference type="Proteomes" id="UP000237968">
    <property type="component" value="Unassembled WGS sequence"/>
</dbReference>
<comment type="caution">
    <text evidence="1">The sequence shown here is derived from an EMBL/GenBank/DDBJ whole genome shotgun (WGS) entry which is preliminary data.</text>
</comment>
<organism evidence="1 2">
    <name type="scientific">Enhygromyxa salina</name>
    <dbReference type="NCBI Taxonomy" id="215803"/>
    <lineage>
        <taxon>Bacteria</taxon>
        <taxon>Pseudomonadati</taxon>
        <taxon>Myxococcota</taxon>
        <taxon>Polyangia</taxon>
        <taxon>Nannocystales</taxon>
        <taxon>Nannocystaceae</taxon>
        <taxon>Enhygromyxa</taxon>
    </lineage>
</organism>
<reference evidence="1 2" key="1">
    <citation type="submission" date="2018-03" db="EMBL/GenBank/DDBJ databases">
        <title>Draft Genome Sequences of the Obligatory Marine Myxobacteria Enhygromyxa salina SWB005.</title>
        <authorList>
            <person name="Poehlein A."/>
            <person name="Moghaddam J.A."/>
            <person name="Harms H."/>
            <person name="Alanjari M."/>
            <person name="Koenig G.M."/>
            <person name="Daniel R."/>
            <person name="Schaeberle T.F."/>
        </authorList>
    </citation>
    <scope>NUCLEOTIDE SEQUENCE [LARGE SCALE GENOMIC DNA]</scope>
    <source>
        <strain evidence="1 2">SWB005</strain>
    </source>
</reference>
<keyword evidence="2" id="KW-1185">Reference proteome</keyword>
<dbReference type="RefSeq" id="WP_106395104.1">
    <property type="nucleotide sequence ID" value="NZ_PVNK01000260.1"/>
</dbReference>
<dbReference type="AlphaFoldDB" id="A0A2S9XE75"/>
<name>A0A2S9XE75_9BACT</name>
<sequence>MRDTPRLVGIYEAEGTLLGELRYVVGKALGRRHCALCDITHGSVRKKPEFVALEQRLGLPISLLHLDERSPEQRSASEGRTPCVLIDDGVRLQILLGADELETCGGSVERFEQLLTAALARQRPDVRTDGSPP</sequence>
<dbReference type="EMBL" id="PVNK01000260">
    <property type="protein sequence ID" value="PRP91060.1"/>
    <property type="molecule type" value="Genomic_DNA"/>
</dbReference>
<proteinExistence type="predicted"/>
<accession>A0A2S9XE75</accession>
<protein>
    <submittedName>
        <fullName evidence="1">Uncharacterized protein</fullName>
    </submittedName>
</protein>
<gene>
    <name evidence="1" type="ORF">ENSA5_59090</name>
</gene>
<evidence type="ECO:0000313" key="1">
    <source>
        <dbReference type="EMBL" id="PRP91060.1"/>
    </source>
</evidence>
<evidence type="ECO:0000313" key="2">
    <source>
        <dbReference type="Proteomes" id="UP000237968"/>
    </source>
</evidence>
<dbReference type="OrthoDB" id="4724472at2"/>